<accession>A0ABV6QR50</accession>
<dbReference type="PANTHER" id="PTHR42796:SF7">
    <property type="entry name" value="2-DEHYDRO-3-DEOXY-D-ARABINONATE DEHYDRATASE"/>
    <property type="match status" value="1"/>
</dbReference>
<gene>
    <name evidence="5" type="ORF">ACFFGN_23745</name>
</gene>
<name>A0ABV6QR50_9ACTN</name>
<dbReference type="InterPro" id="IPR011234">
    <property type="entry name" value="Fumarylacetoacetase-like_C"/>
</dbReference>
<dbReference type="RefSeq" id="WP_380051412.1">
    <property type="nucleotide sequence ID" value="NZ_JBHLTC010000030.1"/>
</dbReference>
<keyword evidence="6" id="KW-1185">Reference proteome</keyword>
<dbReference type="Gene3D" id="3.90.850.10">
    <property type="entry name" value="Fumarylacetoacetase-like, C-terminal domain"/>
    <property type="match status" value="1"/>
</dbReference>
<dbReference type="InterPro" id="IPR036663">
    <property type="entry name" value="Fumarylacetoacetase_C_sf"/>
</dbReference>
<feature type="domain" description="Fumarylacetoacetase-like C-terminal" evidence="3">
    <location>
        <begin position="102"/>
        <end position="277"/>
    </location>
</feature>
<proteinExistence type="inferred from homology"/>
<organism evidence="5 6">
    <name type="scientific">Kribbella deserti</name>
    <dbReference type="NCBI Taxonomy" id="1926257"/>
    <lineage>
        <taxon>Bacteria</taxon>
        <taxon>Bacillati</taxon>
        <taxon>Actinomycetota</taxon>
        <taxon>Actinomycetes</taxon>
        <taxon>Propionibacteriales</taxon>
        <taxon>Kribbellaceae</taxon>
        <taxon>Kribbella</taxon>
    </lineage>
</organism>
<evidence type="ECO:0000313" key="6">
    <source>
        <dbReference type="Proteomes" id="UP001589890"/>
    </source>
</evidence>
<evidence type="ECO:0000313" key="5">
    <source>
        <dbReference type="EMBL" id="MFC0627109.1"/>
    </source>
</evidence>
<keyword evidence="2" id="KW-0479">Metal-binding</keyword>
<comment type="similarity">
    <text evidence="1">Belongs to the FAH family.</text>
</comment>
<protein>
    <submittedName>
        <fullName evidence="5">Fumarylacetoacetate hydrolase family protein</fullName>
    </submittedName>
</protein>
<evidence type="ECO:0000259" key="3">
    <source>
        <dbReference type="Pfam" id="PF01557"/>
    </source>
</evidence>
<comment type="caution">
    <text evidence="5">The sequence shown here is derived from an EMBL/GenBank/DDBJ whole genome shotgun (WGS) entry which is preliminary data.</text>
</comment>
<keyword evidence="5" id="KW-0378">Hydrolase</keyword>
<dbReference type="InterPro" id="IPR018833">
    <property type="entry name" value="Rv2993c-like_N"/>
</dbReference>
<dbReference type="Pfam" id="PF01557">
    <property type="entry name" value="FAA_hydrolase"/>
    <property type="match status" value="1"/>
</dbReference>
<dbReference type="InterPro" id="IPR051121">
    <property type="entry name" value="FAH"/>
</dbReference>
<sequence length="300" mass="31751">MHLVRFQAPGEQPRVGVLADGAVAPIEGYSSMAELLRLSVDELRTAVGTVSDAIDAAGVRLLPPIDERAEVWCAGVTYERSRGARMEESTEQSVYDRVYSAERPELFGKSPAWRVVTDGEPIGIRVDSGHDVPEPELAVVANSHGQIAGFTVCNDVSSRSIEGVNPLYIPQAKVFAGGCALATGIRPVWEVADPANLTIDLRITRDGAEVFAGTTSTAKLVRPLADLVDVLFVPNDFPDGVVLATGTGIVPELDFALWAGDVVAISIEEVGTLTNTVAVGKEAFATLATGTARPELKDAE</sequence>
<dbReference type="GO" id="GO:0016787">
    <property type="term" value="F:hydrolase activity"/>
    <property type="evidence" value="ECO:0007669"/>
    <property type="project" value="UniProtKB-KW"/>
</dbReference>
<dbReference type="PANTHER" id="PTHR42796">
    <property type="entry name" value="FUMARYLACETOACETATE HYDROLASE DOMAIN-CONTAINING PROTEIN 2A-RELATED"/>
    <property type="match status" value="1"/>
</dbReference>
<dbReference type="EMBL" id="JBHLTC010000030">
    <property type="protein sequence ID" value="MFC0627109.1"/>
    <property type="molecule type" value="Genomic_DNA"/>
</dbReference>
<reference evidence="5 6" key="1">
    <citation type="submission" date="2024-09" db="EMBL/GenBank/DDBJ databases">
        <authorList>
            <person name="Sun Q."/>
            <person name="Mori K."/>
        </authorList>
    </citation>
    <scope>NUCLEOTIDE SEQUENCE [LARGE SCALE GENOMIC DNA]</scope>
    <source>
        <strain evidence="5 6">CGMCC 1.15906</strain>
    </source>
</reference>
<dbReference type="SUPFAM" id="SSF56529">
    <property type="entry name" value="FAH"/>
    <property type="match status" value="1"/>
</dbReference>
<evidence type="ECO:0000259" key="4">
    <source>
        <dbReference type="Pfam" id="PF10370"/>
    </source>
</evidence>
<dbReference type="Proteomes" id="UP001589890">
    <property type="component" value="Unassembled WGS sequence"/>
</dbReference>
<evidence type="ECO:0000256" key="1">
    <source>
        <dbReference type="ARBA" id="ARBA00010211"/>
    </source>
</evidence>
<feature type="domain" description="Rv2993c-like N-terminal" evidence="4">
    <location>
        <begin position="1"/>
        <end position="64"/>
    </location>
</feature>
<dbReference type="Pfam" id="PF10370">
    <property type="entry name" value="Rv2993c-like_N"/>
    <property type="match status" value="1"/>
</dbReference>
<evidence type="ECO:0000256" key="2">
    <source>
        <dbReference type="ARBA" id="ARBA00022723"/>
    </source>
</evidence>